<evidence type="ECO:0000313" key="5">
    <source>
        <dbReference type="Proteomes" id="UP000523000"/>
    </source>
</evidence>
<dbReference type="FunFam" id="3.40.50.720:FF:000084">
    <property type="entry name" value="Short-chain dehydrogenase reductase"/>
    <property type="match status" value="1"/>
</dbReference>
<proteinExistence type="inferred from homology"/>
<dbReference type="CDD" id="cd05233">
    <property type="entry name" value="SDR_c"/>
    <property type="match status" value="1"/>
</dbReference>
<accession>A0A839QIV0</accession>
<keyword evidence="2 4" id="KW-0560">Oxidoreductase</keyword>
<reference evidence="4 5" key="1">
    <citation type="submission" date="2020-08" db="EMBL/GenBank/DDBJ databases">
        <title>Sequencing the genomes of 1000 actinobacteria strains.</title>
        <authorList>
            <person name="Klenk H.-P."/>
        </authorList>
    </citation>
    <scope>NUCLEOTIDE SEQUENCE [LARGE SCALE GENOMIC DNA]</scope>
    <source>
        <strain evidence="4 5">DSM 22826</strain>
    </source>
</reference>
<dbReference type="Pfam" id="PF13561">
    <property type="entry name" value="adh_short_C2"/>
    <property type="match status" value="1"/>
</dbReference>
<keyword evidence="5" id="KW-1185">Reference proteome</keyword>
<dbReference type="PRINTS" id="PR00081">
    <property type="entry name" value="GDHRDH"/>
</dbReference>
<sequence length="251" mass="26296">MKTTTHTAIVTGGSRGIGRAIVKRLSADGARVLTCGRGERPDELDDAVLWFSGDVSSPADAQRMLAVANDAFGPVSLLVNNAGVQVEKTLMDTTDRDWELVLGVNCTGVFNMSRAVLPQMTEHGGVIINVGSISGDVADGSMAAYNASKAFVHGLTRSIAVDHGPHVRCNAVQPGWIMTEMAEDAFALARDPEAARRDGLARTPAGRFGQPVDIANAVAWLASEESDFITGQCITIDGGLTVASPMTPGAF</sequence>
<dbReference type="InterPro" id="IPR057326">
    <property type="entry name" value="KR_dom"/>
</dbReference>
<dbReference type="EC" id="1.1.1.-" evidence="4"/>
<dbReference type="AlphaFoldDB" id="A0A839QIV0"/>
<dbReference type="NCBIfam" id="NF005559">
    <property type="entry name" value="PRK07231.1"/>
    <property type="match status" value="1"/>
</dbReference>
<dbReference type="EC" id="1.1.1.76" evidence="4"/>
<dbReference type="InterPro" id="IPR002347">
    <property type="entry name" value="SDR_fam"/>
</dbReference>
<organism evidence="4 5">
    <name type="scientific">Paeniglutamicibacter cryotolerans</name>
    <dbReference type="NCBI Taxonomy" id="670079"/>
    <lineage>
        <taxon>Bacteria</taxon>
        <taxon>Bacillati</taxon>
        <taxon>Actinomycetota</taxon>
        <taxon>Actinomycetes</taxon>
        <taxon>Micrococcales</taxon>
        <taxon>Micrococcaceae</taxon>
        <taxon>Paeniglutamicibacter</taxon>
    </lineage>
</organism>
<evidence type="ECO:0000256" key="2">
    <source>
        <dbReference type="ARBA" id="ARBA00023002"/>
    </source>
</evidence>
<dbReference type="PRINTS" id="PR00080">
    <property type="entry name" value="SDRFAMILY"/>
</dbReference>
<dbReference type="InterPro" id="IPR020904">
    <property type="entry name" value="Sc_DH/Rdtase_CS"/>
</dbReference>
<dbReference type="GO" id="GO:0047512">
    <property type="term" value="F:(S,S)-butanediol dehydrogenase activity"/>
    <property type="evidence" value="ECO:0007669"/>
    <property type="project" value="UniProtKB-EC"/>
</dbReference>
<dbReference type="Gene3D" id="3.40.50.720">
    <property type="entry name" value="NAD(P)-binding Rossmann-like Domain"/>
    <property type="match status" value="1"/>
</dbReference>
<dbReference type="SMART" id="SM00822">
    <property type="entry name" value="PKS_KR"/>
    <property type="match status" value="1"/>
</dbReference>
<name>A0A839QIV0_9MICC</name>
<evidence type="ECO:0000259" key="3">
    <source>
        <dbReference type="SMART" id="SM00822"/>
    </source>
</evidence>
<dbReference type="PROSITE" id="PS00061">
    <property type="entry name" value="ADH_SHORT"/>
    <property type="match status" value="1"/>
</dbReference>
<dbReference type="EC" id="1.1.1.304" evidence="4"/>
<comment type="similarity">
    <text evidence="1">Belongs to the short-chain dehydrogenases/reductases (SDR) family.</text>
</comment>
<dbReference type="GO" id="GO:0052588">
    <property type="term" value="F:diacetyl reductase ((S)-acetoin forming) (NAD+) activity"/>
    <property type="evidence" value="ECO:0007669"/>
    <property type="project" value="UniProtKB-EC"/>
</dbReference>
<dbReference type="SUPFAM" id="SSF51735">
    <property type="entry name" value="NAD(P)-binding Rossmann-fold domains"/>
    <property type="match status" value="1"/>
</dbReference>
<evidence type="ECO:0000313" key="4">
    <source>
        <dbReference type="EMBL" id="MBB2995727.1"/>
    </source>
</evidence>
<dbReference type="Proteomes" id="UP000523000">
    <property type="component" value="Unassembled WGS sequence"/>
</dbReference>
<gene>
    <name evidence="4" type="ORF">E9229_001918</name>
</gene>
<comment type="caution">
    <text evidence="4">The sequence shown here is derived from an EMBL/GenBank/DDBJ whole genome shotgun (WGS) entry which is preliminary data.</text>
</comment>
<dbReference type="InterPro" id="IPR036291">
    <property type="entry name" value="NAD(P)-bd_dom_sf"/>
</dbReference>
<feature type="domain" description="Ketoreductase" evidence="3">
    <location>
        <begin position="6"/>
        <end position="178"/>
    </location>
</feature>
<dbReference type="PANTHER" id="PTHR42760">
    <property type="entry name" value="SHORT-CHAIN DEHYDROGENASES/REDUCTASES FAMILY MEMBER"/>
    <property type="match status" value="1"/>
</dbReference>
<dbReference type="PANTHER" id="PTHR42760:SF133">
    <property type="entry name" value="3-OXOACYL-[ACYL-CARRIER-PROTEIN] REDUCTASE"/>
    <property type="match status" value="1"/>
</dbReference>
<protein>
    <submittedName>
        <fullName evidence="4">Meso-butanediol dehydrogenase/(S,S)-butanediol dehydrogenase/diacetyl reductase</fullName>
        <ecNumber evidence="4">1.1.1.-</ecNumber>
        <ecNumber evidence="4">1.1.1.304</ecNumber>
        <ecNumber evidence="4">1.1.1.76</ecNumber>
    </submittedName>
</protein>
<evidence type="ECO:0000256" key="1">
    <source>
        <dbReference type="ARBA" id="ARBA00006484"/>
    </source>
</evidence>
<dbReference type="EMBL" id="JACHVS010000001">
    <property type="protein sequence ID" value="MBB2995727.1"/>
    <property type="molecule type" value="Genomic_DNA"/>
</dbReference>